<name>A0A1E4TTV7_PACTA</name>
<dbReference type="AlphaFoldDB" id="A0A1E4TTV7"/>
<keyword evidence="2" id="KW-0732">Signal</keyword>
<keyword evidence="4" id="KW-1185">Reference proteome</keyword>
<evidence type="ECO:0000313" key="3">
    <source>
        <dbReference type="EMBL" id="ODV95171.1"/>
    </source>
</evidence>
<reference evidence="4" key="1">
    <citation type="submission" date="2016-05" db="EMBL/GenBank/DDBJ databases">
        <title>Comparative genomics of biotechnologically important yeasts.</title>
        <authorList>
            <consortium name="DOE Joint Genome Institute"/>
            <person name="Riley R."/>
            <person name="Haridas S."/>
            <person name="Wolfe K.H."/>
            <person name="Lopes M.R."/>
            <person name="Hittinger C.T."/>
            <person name="Goker M."/>
            <person name="Salamov A."/>
            <person name="Wisecaver J."/>
            <person name="Long T.M."/>
            <person name="Aerts A.L."/>
            <person name="Barry K."/>
            <person name="Choi C."/>
            <person name="Clum A."/>
            <person name="Coughlan A.Y."/>
            <person name="Deshpande S."/>
            <person name="Douglass A.P."/>
            <person name="Hanson S.J."/>
            <person name="Klenk H.-P."/>
            <person name="Labutti K."/>
            <person name="Lapidus A."/>
            <person name="Lindquist E."/>
            <person name="Lipzen A."/>
            <person name="Meier-Kolthoff J.P."/>
            <person name="Ohm R.A."/>
            <person name="Otillar R.P."/>
            <person name="Pangilinan J."/>
            <person name="Peng Y."/>
            <person name="Rokas A."/>
            <person name="Rosa C.A."/>
            <person name="Scheuner C."/>
            <person name="Sibirny A.A."/>
            <person name="Slot J.C."/>
            <person name="Stielow J.B."/>
            <person name="Sun H."/>
            <person name="Kurtzman C.P."/>
            <person name="Blackwell M."/>
            <person name="Grigoriev I.V."/>
            <person name="Jeffries T.W."/>
        </authorList>
    </citation>
    <scope>NUCLEOTIDE SEQUENCE [LARGE SCALE GENOMIC DNA]</scope>
    <source>
        <strain evidence="4">NRRL Y-2460</strain>
    </source>
</reference>
<evidence type="ECO:0000256" key="2">
    <source>
        <dbReference type="SAM" id="SignalP"/>
    </source>
</evidence>
<evidence type="ECO:0000256" key="1">
    <source>
        <dbReference type="SAM" id="Phobius"/>
    </source>
</evidence>
<dbReference type="EMBL" id="KV454014">
    <property type="protein sequence ID" value="ODV95171.1"/>
    <property type="molecule type" value="Genomic_DNA"/>
</dbReference>
<dbReference type="Proteomes" id="UP000094236">
    <property type="component" value="Unassembled WGS sequence"/>
</dbReference>
<feature type="transmembrane region" description="Helical" evidence="1">
    <location>
        <begin position="35"/>
        <end position="62"/>
    </location>
</feature>
<keyword evidence="1" id="KW-0472">Membrane</keyword>
<sequence>MALLALQLALQLLLAAAAAALYSELYYNNQALRFASYFLLFCIISIVLVILEHIYLICVIYLTRM</sequence>
<keyword evidence="1" id="KW-0812">Transmembrane</keyword>
<protein>
    <submittedName>
        <fullName evidence="3">Uncharacterized protein</fullName>
    </submittedName>
</protein>
<evidence type="ECO:0000313" key="4">
    <source>
        <dbReference type="Proteomes" id="UP000094236"/>
    </source>
</evidence>
<feature type="chain" id="PRO_5009163347" evidence="2">
    <location>
        <begin position="21"/>
        <end position="65"/>
    </location>
</feature>
<gene>
    <name evidence="3" type="ORF">PACTADRAFT_75692</name>
</gene>
<keyword evidence="1" id="KW-1133">Transmembrane helix</keyword>
<feature type="signal peptide" evidence="2">
    <location>
        <begin position="1"/>
        <end position="20"/>
    </location>
</feature>
<accession>A0A1E4TTV7</accession>
<organism evidence="3 4">
    <name type="scientific">Pachysolen tannophilus NRRL Y-2460</name>
    <dbReference type="NCBI Taxonomy" id="669874"/>
    <lineage>
        <taxon>Eukaryota</taxon>
        <taxon>Fungi</taxon>
        <taxon>Dikarya</taxon>
        <taxon>Ascomycota</taxon>
        <taxon>Saccharomycotina</taxon>
        <taxon>Pichiomycetes</taxon>
        <taxon>Pachysolenaceae</taxon>
        <taxon>Pachysolen</taxon>
    </lineage>
</organism>
<proteinExistence type="predicted"/>